<dbReference type="InterPro" id="IPR018076">
    <property type="entry name" value="T2SS_GspF_dom"/>
</dbReference>
<dbReference type="FunFam" id="1.20.81.30:FF:000001">
    <property type="entry name" value="Type II secretion system protein F"/>
    <property type="match status" value="2"/>
</dbReference>
<comment type="subcellular location">
    <subcellularLocation>
        <location evidence="1">Cell inner membrane</location>
        <topology evidence="1">Multi-pass membrane protein</topology>
    </subcellularLocation>
</comment>
<sequence length="372" mass="39848">MGLTPISVNEFSAGTGLQREIAIPGMTKGVGLKELSVFSRQMATMLSAGLTLLKTLTILSDQTEHPKLKSILTKVTAEVESGTSFSAALSQHSKTFPPLMINMIRAGETGGFLDGALGTVATNFEKEAKLRATIKSAMAYPVMVLIMSLVAVVLMLTFIVPVFKTMFEGLGGGLPLPTQFLVTVSENMPWILPVLIGSIIAGRVWWARNGDKESVRSKVDSLKIRLPVFGMLIKKIAIARFTRNFADMIGAGVPILSALATVGSTSGNWVLEKAAERIGESVRQGRPIAEQLIQEKVFPPMVTQMVAVGEDSGALETMLLKVSEFYDTEIEATTAALTSLIEPLLIAFLGVVVGGMIIALYMPIFSIATVVK</sequence>
<dbReference type="InterPro" id="IPR042094">
    <property type="entry name" value="T2SS_GspF_sf"/>
</dbReference>
<comment type="caution">
    <text evidence="10">The sequence shown here is derived from an EMBL/GenBank/DDBJ whole genome shotgun (WGS) entry which is preliminary data.</text>
</comment>
<evidence type="ECO:0000256" key="3">
    <source>
        <dbReference type="ARBA" id="ARBA00022475"/>
    </source>
</evidence>
<dbReference type="InterPro" id="IPR003004">
    <property type="entry name" value="GspF/PilC"/>
</dbReference>
<evidence type="ECO:0000256" key="1">
    <source>
        <dbReference type="ARBA" id="ARBA00004429"/>
    </source>
</evidence>
<dbReference type="PRINTS" id="PR00812">
    <property type="entry name" value="BCTERIALGSPF"/>
</dbReference>
<evidence type="ECO:0000256" key="8">
    <source>
        <dbReference type="SAM" id="Phobius"/>
    </source>
</evidence>
<dbReference type="EMBL" id="SSSM01000005">
    <property type="protein sequence ID" value="THG30232.1"/>
    <property type="molecule type" value="Genomic_DNA"/>
</dbReference>
<dbReference type="AlphaFoldDB" id="A0A4S4FK40"/>
<dbReference type="Proteomes" id="UP000309133">
    <property type="component" value="Unassembled WGS sequence"/>
</dbReference>
<gene>
    <name evidence="10" type="ORF">E6C64_13340</name>
</gene>
<evidence type="ECO:0000256" key="7">
    <source>
        <dbReference type="ARBA" id="ARBA00023136"/>
    </source>
</evidence>
<name>A0A4S4FK40_9MICO</name>
<evidence type="ECO:0000256" key="2">
    <source>
        <dbReference type="ARBA" id="ARBA00005745"/>
    </source>
</evidence>
<comment type="similarity">
    <text evidence="2">Belongs to the GSP F family.</text>
</comment>
<organism evidence="10 11">
    <name type="scientific">Naasia lichenicola</name>
    <dbReference type="NCBI Taxonomy" id="2565933"/>
    <lineage>
        <taxon>Bacteria</taxon>
        <taxon>Bacillati</taxon>
        <taxon>Actinomycetota</taxon>
        <taxon>Actinomycetes</taxon>
        <taxon>Micrococcales</taxon>
        <taxon>Microbacteriaceae</taxon>
        <taxon>Naasia</taxon>
    </lineage>
</organism>
<dbReference type="Gene3D" id="1.20.81.30">
    <property type="entry name" value="Type II secretion system (T2SS), domain F"/>
    <property type="match status" value="2"/>
</dbReference>
<feature type="domain" description="Type II secretion system protein GspF" evidence="9">
    <location>
        <begin position="241"/>
        <end position="363"/>
    </location>
</feature>
<evidence type="ECO:0000313" key="11">
    <source>
        <dbReference type="Proteomes" id="UP000309133"/>
    </source>
</evidence>
<feature type="transmembrane region" description="Helical" evidence="8">
    <location>
        <begin position="344"/>
        <end position="371"/>
    </location>
</feature>
<keyword evidence="3" id="KW-1003">Cell membrane</keyword>
<dbReference type="GO" id="GO:0005886">
    <property type="term" value="C:plasma membrane"/>
    <property type="evidence" value="ECO:0007669"/>
    <property type="project" value="UniProtKB-SubCell"/>
</dbReference>
<reference evidence="10 11" key="1">
    <citation type="submission" date="2019-04" db="EMBL/GenBank/DDBJ databases">
        <authorList>
            <person name="Jiang L."/>
        </authorList>
    </citation>
    <scope>NUCLEOTIDE SEQUENCE [LARGE SCALE GENOMIC DNA]</scope>
    <source>
        <strain evidence="10 11">YIM 131853</strain>
    </source>
</reference>
<keyword evidence="5 8" id="KW-0812">Transmembrane</keyword>
<evidence type="ECO:0000256" key="6">
    <source>
        <dbReference type="ARBA" id="ARBA00022989"/>
    </source>
</evidence>
<dbReference type="Pfam" id="PF00482">
    <property type="entry name" value="T2SSF"/>
    <property type="match status" value="2"/>
</dbReference>
<evidence type="ECO:0000259" key="9">
    <source>
        <dbReference type="Pfam" id="PF00482"/>
    </source>
</evidence>
<dbReference type="PANTHER" id="PTHR30012:SF0">
    <property type="entry name" value="TYPE II SECRETION SYSTEM PROTEIN F-RELATED"/>
    <property type="match status" value="1"/>
</dbReference>
<accession>A0A4S4FK40</accession>
<feature type="domain" description="Type II secretion system protein GspF" evidence="9">
    <location>
        <begin position="38"/>
        <end position="161"/>
    </location>
</feature>
<keyword evidence="4" id="KW-0997">Cell inner membrane</keyword>
<feature type="transmembrane region" description="Helical" evidence="8">
    <location>
        <begin position="139"/>
        <end position="167"/>
    </location>
</feature>
<protein>
    <submittedName>
        <fullName evidence="10">Type II secretion system F family protein</fullName>
    </submittedName>
</protein>
<evidence type="ECO:0000256" key="4">
    <source>
        <dbReference type="ARBA" id="ARBA00022519"/>
    </source>
</evidence>
<proteinExistence type="inferred from homology"/>
<evidence type="ECO:0000313" key="10">
    <source>
        <dbReference type="EMBL" id="THG30232.1"/>
    </source>
</evidence>
<keyword evidence="7 8" id="KW-0472">Membrane</keyword>
<keyword evidence="11" id="KW-1185">Reference proteome</keyword>
<feature type="transmembrane region" description="Helical" evidence="8">
    <location>
        <begin position="187"/>
        <end position="206"/>
    </location>
</feature>
<evidence type="ECO:0000256" key="5">
    <source>
        <dbReference type="ARBA" id="ARBA00022692"/>
    </source>
</evidence>
<dbReference type="PANTHER" id="PTHR30012">
    <property type="entry name" value="GENERAL SECRETION PATHWAY PROTEIN"/>
    <property type="match status" value="1"/>
</dbReference>
<keyword evidence="6 8" id="KW-1133">Transmembrane helix</keyword>